<dbReference type="EMBL" id="CAMXCT030000001">
    <property type="protein sequence ID" value="CAL4759400.1"/>
    <property type="molecule type" value="Genomic_DNA"/>
</dbReference>
<comment type="caution">
    <text evidence="14">The sequence shown here is derived from an EMBL/GenBank/DDBJ whole genome shotgun (WGS) entry which is preliminary data.</text>
</comment>
<protein>
    <submittedName>
        <fullName evidence="15">Sensory transduction protein RegX3</fullName>
    </submittedName>
</protein>
<feature type="domain" description="OmpR/PhoB-type" evidence="13">
    <location>
        <begin position="485"/>
        <end position="584"/>
    </location>
</feature>
<dbReference type="Pfam" id="PF07637">
    <property type="entry name" value="PSD5"/>
    <property type="match status" value="1"/>
</dbReference>
<reference evidence="14" key="1">
    <citation type="submission" date="2022-10" db="EMBL/GenBank/DDBJ databases">
        <authorList>
            <person name="Chen Y."/>
            <person name="Dougan E. K."/>
            <person name="Chan C."/>
            <person name="Rhodes N."/>
            <person name="Thang M."/>
        </authorList>
    </citation>
    <scope>NUCLEOTIDE SEQUENCE</scope>
</reference>
<dbReference type="SMART" id="SM00267">
    <property type="entry name" value="GGDEF"/>
    <property type="match status" value="1"/>
</dbReference>
<evidence type="ECO:0000256" key="1">
    <source>
        <dbReference type="ARBA" id="ARBA00022553"/>
    </source>
</evidence>
<feature type="chain" id="PRO_5043269376" evidence="10">
    <location>
        <begin position="23"/>
        <end position="2211"/>
    </location>
</feature>
<evidence type="ECO:0000313" key="15">
    <source>
        <dbReference type="EMBL" id="CAL4759400.1"/>
    </source>
</evidence>
<dbReference type="InterPro" id="IPR039420">
    <property type="entry name" value="WalR-like"/>
</dbReference>
<accession>A0A9P1BEN0</accession>
<dbReference type="Gene3D" id="3.30.70.270">
    <property type="match status" value="1"/>
</dbReference>
<dbReference type="PROSITE" id="PS50887">
    <property type="entry name" value="GGDEF"/>
    <property type="match status" value="1"/>
</dbReference>
<dbReference type="EMBL" id="CAMXCT010000001">
    <property type="protein sequence ID" value="CAI3972088.1"/>
    <property type="molecule type" value="Genomic_DNA"/>
</dbReference>
<evidence type="ECO:0000256" key="2">
    <source>
        <dbReference type="ARBA" id="ARBA00023012"/>
    </source>
</evidence>
<dbReference type="Pfam" id="PF07631">
    <property type="entry name" value="PSD4"/>
    <property type="match status" value="1"/>
</dbReference>
<organism evidence="14">
    <name type="scientific">Cladocopium goreaui</name>
    <dbReference type="NCBI Taxonomy" id="2562237"/>
    <lineage>
        <taxon>Eukaryota</taxon>
        <taxon>Sar</taxon>
        <taxon>Alveolata</taxon>
        <taxon>Dinophyceae</taxon>
        <taxon>Suessiales</taxon>
        <taxon>Symbiodiniaceae</taxon>
        <taxon>Cladocopium</taxon>
    </lineage>
</organism>
<keyword evidence="4 7" id="KW-0238">DNA-binding</keyword>
<dbReference type="CDD" id="cd01949">
    <property type="entry name" value="GGDEF"/>
    <property type="match status" value="1"/>
</dbReference>
<dbReference type="PANTHER" id="PTHR48111:SF21">
    <property type="entry name" value="DNA-BINDING DUAL MASTER TRANSCRIPTIONAL REGULATOR RPAA"/>
    <property type="match status" value="1"/>
</dbReference>
<dbReference type="SMART" id="SM00448">
    <property type="entry name" value="REC"/>
    <property type="match status" value="1"/>
</dbReference>
<dbReference type="Proteomes" id="UP001152797">
    <property type="component" value="Unassembled WGS sequence"/>
</dbReference>
<dbReference type="InterPro" id="IPR000160">
    <property type="entry name" value="GGDEF_dom"/>
</dbReference>
<dbReference type="GO" id="GO:0006355">
    <property type="term" value="P:regulation of DNA-templated transcription"/>
    <property type="evidence" value="ECO:0007669"/>
    <property type="project" value="InterPro"/>
</dbReference>
<dbReference type="Pfam" id="PF07586">
    <property type="entry name" value="HXXSHH"/>
    <property type="match status" value="1"/>
</dbReference>
<feature type="modified residue" description="4-aspartylphosphate" evidence="6">
    <location>
        <position position="404"/>
    </location>
</feature>
<feature type="domain" description="Response regulatory" evidence="11">
    <location>
        <begin position="353"/>
        <end position="469"/>
    </location>
</feature>
<feature type="DNA-binding region" description="OmpR/PhoB-type" evidence="7">
    <location>
        <begin position="485"/>
        <end position="584"/>
    </location>
</feature>
<dbReference type="InterPro" id="IPR036388">
    <property type="entry name" value="WH-like_DNA-bd_sf"/>
</dbReference>
<dbReference type="PROSITE" id="PS51755">
    <property type="entry name" value="OMPR_PHOB"/>
    <property type="match status" value="1"/>
</dbReference>
<dbReference type="EMBL" id="CAMXCT020000001">
    <property type="protein sequence ID" value="CAL1125463.1"/>
    <property type="molecule type" value="Genomic_DNA"/>
</dbReference>
<sequence length="2211" mass="244235">MMMKLRLLCCVVGVLGVQVAHGQRVLSGNENKLDLASGEQVVITPAEPDTLSIIDFSEFPPLVQHLKDLPNTVIGPPSNIAVSPDGSLALIANSLKRDPQQSDTLVPDNVIRVLDLTASPPTVIDEVTAGLQPSGMSFTPDGKLALVANRAAGRVSVLRIEGQKVEHLREIEVGEPEDQVSDVAISPDGRLALTSINAAGHLRLLTIDGEDVVATERKISTYGTPYRCVITPDGELGLTAGAGVGGAPDIDALTVVDLTADPVQTIGYVPIGSGPESIEISPDGRLVAAVLMNGSNLAEDDPNRTEEGMLTLLARRGKSFEVVQQLPVGRIPEGVAFTADGRYLLVQCHPAREIWIFRVSAHLAIGIKYNLEAEGYRVSAVGDGHEALKIVEEGPEDIDLVVLDLMLPGMSGYAVCESLREQGNMVPVLILSARTLAEDRIRGFDVGADQYLQKPFDLDELLSRARSLLDRHARRATKPSARRELDHYEFGNVKIDFKTHEVTVDDEPLRLTFMELKLIRYFIENEGIVLSRDQLLENVWGISSSPTTRTVDNFVMRLRKYFERDPSEPRHFLSVRGAGYRFLAEDTFQRNHPMYGRLRNSITLLGCAVALIAAGAFAPAVAEEEVSFVDQHLRPFLSNYCISCHSGEEPAGEFTLDNAELLEQGPEHREQWETVVEYLRADMMPPEDEAQPEADELKSIVASIESNFLAIDCENTTSPGPAMVRRLNRAEYANTIRDLLGIEFEGADDFPSDDVGYGFDNIGDVLSISPILMERYLAAAEEIAIQAIVADDPRRSRIVRFEAEDLPFEIPAGAALDSLRYFYSGGEVYTEIEIGCAGEYRLKARAFGEQAGEEPVKMAFRVNGEQAHVAEVEATSMKPDVYDAVLELPEGTVRIAAAFVNDFYNENAPEGESRDRNMAIDYLELEGPLNVEPAPLPESHRRIMICEPTPETRNDCVREIIRNFAEQAYRRPLSGIEVSRLSNLVDYAEQEGASFERGIQLVVQAVLASPHFLFRTELPDDDLEDGRVTNDYQLASRLSYFLWSSMPDATLLELAAEDCLHEPEVLEAQVRRMLADPKSVALVDNFASQWLQIRNLELVDPDTKRFPTFNDELRVAMRRETDLFFEAVIREDRSLLELIDADFTFLNEQLAKHYGIEGVEGDEFRRVTLEDRARGGVLTQGSVLTVTSNPTRTSPVKRGKWVMEQLLAVSPPAAPPDVPQLEEAGRKLEGFGLENFDAVGAWREKDEGLPIDASGELPSGARFAGPAELKQILLGRADEFRRCVAEKMLVYAIGRGLTHVDRCTIDEIVESLKAGDDRFSELVLAIVRSNAFDPRQTEGLGTAIALPMLETMTPLRAMASEAAVEAPRRMAFFFVPNGVHMPHWTPEQEGADFELPPVLESLADFKNDMLILSELTQDKARSNGDGPGDHARSASVFLTGSQPHKTDGSDIKVGVSVDQIAAQQIGSHTKFPSLELGCDRGAQSGSCDSGYSCAYSSNISWRTPSTPMAKEIDPRLVFERLFGAGRKTDVAESQDRRQRLQKSVLDFVLDDASRLRKKLPTGDQRKMDEYLTSVREIEMRISRVELGLDDEQPNMSAPVGIPKDFGAHIRLMLDLMVLSFQTDLTRVSTFMFANEGSNRSYKFIDVPEGHHNLSHHGNDEEKQAKISRINRFHMEQFAYFLGRMQSVSEGDRTMLDNSMLLYGSGIGDGNRHNHDDLPIMIVGSGGGRLSTGRHIRYRRNTPLNNLYLSMLDRMDVSIESLGDNAAVFLLVLIIAVVNLALGIALAVYFDPTRGTERELHVPVAAAPVVENESPPAQPPAKEPEPEPEAAAEPVAEDVVEEEPVAEESETPVDEPVEQTVVSDIPSETLSQRELSACEAPLNEFQEHIDAQLGLLRDMEQRLRKQGESLEIEDVSKLASDLVSYHAEFDAHVNELMNQLDEHRDTWVEAAHTVEQFLEALRETKRSAEAIDTSLRELSDEEDAALAGDELRRLLHRAINLVFEHRDRVEAVRSEMMFDLGLLPQLTSEDFASGLPDILNRLGIETTIRRWRQKQTSSTRPYSLAVIGIDRLADLNDSFGTETVDKILGHVAAQTLEAIRSDDAMGYFDGSKFLLFFPETGPASATSYLERMRQNLVVTMFEHGDADISVTTSCGVVEGDPDDAIDALAISAVDTMKAARAEGGNCTMVLEHGEPTAVSPPDYAVESKTISL</sequence>
<dbReference type="Pfam" id="PF07635">
    <property type="entry name" value="PSCyt1"/>
    <property type="match status" value="1"/>
</dbReference>
<dbReference type="SUPFAM" id="SSF46894">
    <property type="entry name" value="C-terminal effector domain of the bipartite response regulators"/>
    <property type="match status" value="1"/>
</dbReference>
<dbReference type="InterPro" id="IPR013042">
    <property type="entry name" value="DUF1592"/>
</dbReference>
<dbReference type="InterPro" id="IPR031768">
    <property type="entry name" value="CBM60_xylan-bd"/>
</dbReference>
<dbReference type="InterPro" id="IPR011045">
    <property type="entry name" value="N2O_reductase_N"/>
</dbReference>
<dbReference type="InterPro" id="IPR011478">
    <property type="entry name" value="DUF1585"/>
</dbReference>
<feature type="signal peptide" evidence="10">
    <location>
        <begin position="1"/>
        <end position="22"/>
    </location>
</feature>
<reference evidence="15 16" key="2">
    <citation type="submission" date="2024-05" db="EMBL/GenBank/DDBJ databases">
        <authorList>
            <person name="Chen Y."/>
            <person name="Shah S."/>
            <person name="Dougan E. K."/>
            <person name="Thang M."/>
            <person name="Chan C."/>
        </authorList>
    </citation>
    <scope>NUCLEOTIDE SEQUENCE [LARGE SCALE GENOMIC DNA]</scope>
</reference>
<name>A0A9P1BEN0_9DINO</name>
<keyword evidence="9" id="KW-1133">Transmembrane helix</keyword>
<feature type="region of interest" description="Disordered" evidence="8">
    <location>
        <begin position="1807"/>
        <end position="1867"/>
    </location>
</feature>
<dbReference type="InterPro" id="IPR001789">
    <property type="entry name" value="Sig_transdc_resp-reg_receiver"/>
</dbReference>
<dbReference type="Pfam" id="PF07627">
    <property type="entry name" value="PSCyt3"/>
    <property type="match status" value="1"/>
</dbReference>
<dbReference type="Gene3D" id="3.40.50.2300">
    <property type="match status" value="1"/>
</dbReference>
<evidence type="ECO:0000313" key="16">
    <source>
        <dbReference type="Proteomes" id="UP001152797"/>
    </source>
</evidence>
<proteinExistence type="predicted"/>
<dbReference type="InterPro" id="IPR013036">
    <property type="entry name" value="DUF1587"/>
</dbReference>
<dbReference type="SUPFAM" id="SSF50974">
    <property type="entry name" value="Nitrous oxide reductase, N-terminal domain"/>
    <property type="match status" value="1"/>
</dbReference>
<evidence type="ECO:0000256" key="3">
    <source>
        <dbReference type="ARBA" id="ARBA00023015"/>
    </source>
</evidence>
<dbReference type="SUPFAM" id="SSF55073">
    <property type="entry name" value="Nucleotide cyclase"/>
    <property type="match status" value="1"/>
</dbReference>
<gene>
    <name evidence="14" type="ORF">C1SCF055_LOCUS678</name>
</gene>
<feature type="transmembrane region" description="Helical" evidence="9">
    <location>
        <begin position="1765"/>
        <end position="1789"/>
    </location>
</feature>
<dbReference type="Pfam" id="PF00072">
    <property type="entry name" value="Response_reg"/>
    <property type="match status" value="1"/>
</dbReference>
<keyword evidence="9" id="KW-0472">Membrane</keyword>
<keyword evidence="9" id="KW-0812">Transmembrane</keyword>
<dbReference type="SMART" id="SM00862">
    <property type="entry name" value="Trans_reg_C"/>
    <property type="match status" value="1"/>
</dbReference>
<evidence type="ECO:0000256" key="9">
    <source>
        <dbReference type="SAM" id="Phobius"/>
    </source>
</evidence>
<feature type="domain" description="GGDEF" evidence="12">
    <location>
        <begin position="2059"/>
        <end position="2191"/>
    </location>
</feature>
<dbReference type="InterPro" id="IPR029787">
    <property type="entry name" value="Nucleotide_cyclase"/>
</dbReference>
<evidence type="ECO:0000313" key="14">
    <source>
        <dbReference type="EMBL" id="CAI3972088.1"/>
    </source>
</evidence>
<dbReference type="Pfam" id="PF07626">
    <property type="entry name" value="PSD3"/>
    <property type="match status" value="1"/>
</dbReference>
<evidence type="ECO:0000259" key="11">
    <source>
        <dbReference type="PROSITE" id="PS50110"/>
    </source>
</evidence>
<evidence type="ECO:0000256" key="8">
    <source>
        <dbReference type="SAM" id="MobiDB-lite"/>
    </source>
</evidence>
<dbReference type="NCBIfam" id="TIGR00254">
    <property type="entry name" value="GGDEF"/>
    <property type="match status" value="1"/>
</dbReference>
<dbReference type="InterPro" id="IPR011447">
    <property type="entry name" value="DUF1552"/>
</dbReference>
<dbReference type="PANTHER" id="PTHR48111">
    <property type="entry name" value="REGULATOR OF RPOS"/>
    <property type="match status" value="1"/>
</dbReference>
<dbReference type="InterPro" id="IPR011006">
    <property type="entry name" value="CheY-like_superfamily"/>
</dbReference>
<keyword evidence="5" id="KW-0804">Transcription</keyword>
<dbReference type="GO" id="GO:0000156">
    <property type="term" value="F:phosphorelay response regulator activity"/>
    <property type="evidence" value="ECO:0007669"/>
    <property type="project" value="TreeGrafter"/>
</dbReference>
<dbReference type="InterPro" id="IPR016032">
    <property type="entry name" value="Sig_transdc_resp-reg_C-effctor"/>
</dbReference>
<evidence type="ECO:0000259" key="13">
    <source>
        <dbReference type="PROSITE" id="PS51755"/>
    </source>
</evidence>
<dbReference type="Pfam" id="PF00486">
    <property type="entry name" value="Trans_reg_C"/>
    <property type="match status" value="1"/>
</dbReference>
<dbReference type="InterPro" id="IPR015943">
    <property type="entry name" value="WD40/YVTN_repeat-like_dom_sf"/>
</dbReference>
<evidence type="ECO:0000256" key="4">
    <source>
        <dbReference type="ARBA" id="ARBA00023125"/>
    </source>
</evidence>
<dbReference type="Gene3D" id="1.10.10.10">
    <property type="entry name" value="Winged helix-like DNA-binding domain superfamily/Winged helix DNA-binding domain"/>
    <property type="match status" value="1"/>
</dbReference>
<evidence type="ECO:0000259" key="12">
    <source>
        <dbReference type="PROSITE" id="PS50887"/>
    </source>
</evidence>
<evidence type="ECO:0000256" key="7">
    <source>
        <dbReference type="PROSITE-ProRule" id="PRU01091"/>
    </source>
</evidence>
<dbReference type="Gene3D" id="2.130.10.10">
    <property type="entry name" value="YVTN repeat-like/Quinoprotein amine dehydrogenase"/>
    <property type="match status" value="1"/>
</dbReference>
<dbReference type="CDD" id="cd00383">
    <property type="entry name" value="trans_reg_C"/>
    <property type="match status" value="1"/>
</dbReference>
<keyword evidence="10" id="KW-0732">Signal</keyword>
<dbReference type="Pfam" id="PF16841">
    <property type="entry name" value="CBM60"/>
    <property type="match status" value="1"/>
</dbReference>
<dbReference type="SUPFAM" id="SSF52172">
    <property type="entry name" value="CheY-like"/>
    <property type="match status" value="1"/>
</dbReference>
<keyword evidence="3" id="KW-0805">Transcription regulation</keyword>
<dbReference type="OrthoDB" id="10264412at2759"/>
<dbReference type="InterPro" id="IPR001867">
    <property type="entry name" value="OmpR/PhoB-type_DNA-bd"/>
</dbReference>
<evidence type="ECO:0000256" key="5">
    <source>
        <dbReference type="ARBA" id="ARBA00023163"/>
    </source>
</evidence>
<dbReference type="GO" id="GO:0000976">
    <property type="term" value="F:transcription cis-regulatory region binding"/>
    <property type="evidence" value="ECO:0007669"/>
    <property type="project" value="TreeGrafter"/>
</dbReference>
<dbReference type="GO" id="GO:0032993">
    <property type="term" value="C:protein-DNA complex"/>
    <property type="evidence" value="ECO:0007669"/>
    <property type="project" value="TreeGrafter"/>
</dbReference>
<dbReference type="Pfam" id="PF07624">
    <property type="entry name" value="PSD2"/>
    <property type="match status" value="1"/>
</dbReference>
<feature type="compositionally biased region" description="Acidic residues" evidence="8">
    <location>
        <begin position="1825"/>
        <end position="1856"/>
    </location>
</feature>
<dbReference type="GO" id="GO:0005829">
    <property type="term" value="C:cytosol"/>
    <property type="evidence" value="ECO:0007669"/>
    <property type="project" value="TreeGrafter"/>
</dbReference>
<evidence type="ECO:0000256" key="6">
    <source>
        <dbReference type="PROSITE-ProRule" id="PRU00169"/>
    </source>
</evidence>
<dbReference type="InterPro" id="IPR013043">
    <property type="entry name" value="DUF1595"/>
</dbReference>
<keyword evidence="1 6" id="KW-0597">Phosphoprotein</keyword>
<dbReference type="PROSITE" id="PS50110">
    <property type="entry name" value="RESPONSE_REGULATORY"/>
    <property type="match status" value="1"/>
</dbReference>
<keyword evidence="2" id="KW-0902">Two-component regulatory system</keyword>
<keyword evidence="16" id="KW-1185">Reference proteome</keyword>
<evidence type="ECO:0000256" key="10">
    <source>
        <dbReference type="SAM" id="SignalP"/>
    </source>
</evidence>
<dbReference type="InterPro" id="IPR043128">
    <property type="entry name" value="Rev_trsase/Diguanyl_cyclase"/>
</dbReference>
<dbReference type="InterPro" id="IPR013039">
    <property type="entry name" value="DUF1588"/>
</dbReference>
<dbReference type="InterPro" id="IPR011429">
    <property type="entry name" value="Cyt_c_Planctomycete-type"/>
</dbReference>
<dbReference type="Pfam" id="PF00990">
    <property type="entry name" value="GGDEF"/>
    <property type="match status" value="1"/>
</dbReference>